<evidence type="ECO:0000313" key="8">
    <source>
        <dbReference type="Proteomes" id="UP001219355"/>
    </source>
</evidence>
<gene>
    <name evidence="7" type="ORF">PRK78_006003</name>
</gene>
<keyword evidence="2 6" id="KW-0812">Transmembrane</keyword>
<keyword evidence="3" id="KW-0256">Endoplasmic reticulum</keyword>
<organism evidence="7 8">
    <name type="scientific">Emydomyces testavorans</name>
    <dbReference type="NCBI Taxonomy" id="2070801"/>
    <lineage>
        <taxon>Eukaryota</taxon>
        <taxon>Fungi</taxon>
        <taxon>Dikarya</taxon>
        <taxon>Ascomycota</taxon>
        <taxon>Pezizomycotina</taxon>
        <taxon>Eurotiomycetes</taxon>
        <taxon>Eurotiomycetidae</taxon>
        <taxon>Onygenales</taxon>
        <taxon>Nannizziopsiaceae</taxon>
        <taxon>Emydomyces</taxon>
    </lineage>
</organism>
<evidence type="ECO:0000256" key="5">
    <source>
        <dbReference type="ARBA" id="ARBA00023136"/>
    </source>
</evidence>
<dbReference type="GO" id="GO:0070072">
    <property type="term" value="P:vacuolar proton-transporting V-type ATPase complex assembly"/>
    <property type="evidence" value="ECO:0007669"/>
    <property type="project" value="InterPro"/>
</dbReference>
<dbReference type="Proteomes" id="UP001219355">
    <property type="component" value="Chromosome 4"/>
</dbReference>
<evidence type="ECO:0000256" key="4">
    <source>
        <dbReference type="ARBA" id="ARBA00022989"/>
    </source>
</evidence>
<proteinExistence type="predicted"/>
<evidence type="ECO:0008006" key="9">
    <source>
        <dbReference type="Google" id="ProtNLM"/>
    </source>
</evidence>
<feature type="transmembrane region" description="Helical" evidence="6">
    <location>
        <begin position="163"/>
        <end position="182"/>
    </location>
</feature>
<keyword evidence="5 6" id="KW-0472">Membrane</keyword>
<dbReference type="PANTHER" id="PTHR31394">
    <property type="entry name" value="TRANSMEMBRANE PROTEIN 199"/>
    <property type="match status" value="1"/>
</dbReference>
<sequence>MVLLIITPTIFSALESLPRSIRDELSLPTPTLNAAISHTQLIALSRKLSSKLSTHSTDAKQASEKHEPVTAYSLNSLLRGTKLYIPPPPPKPAPSPEYLALKARLEAEAQAKEYQAYLNPPSLSRLRHQPSPIFSSSSSITDRHSYLSFHADDTFDDPLTPSLVLNILVSILFTGFATYWALSNFRTPQFFATMLSSSSSSSSGLAYNYPGSVYSQPSRVFISLLVALVVGVAEVGVYAAYLRKVEVAKRKEKHMVERKEVIGEVGAELLKKDVDVGQLRGREEVREEIWGKGVNGGARRRIRERWKENQDAN</sequence>
<keyword evidence="4 6" id="KW-1133">Transmembrane helix</keyword>
<dbReference type="EMBL" id="CP120630">
    <property type="protein sequence ID" value="WEW60516.1"/>
    <property type="molecule type" value="Genomic_DNA"/>
</dbReference>
<keyword evidence="8" id="KW-1185">Reference proteome</keyword>
<feature type="transmembrane region" description="Helical" evidence="6">
    <location>
        <begin position="221"/>
        <end position="241"/>
    </location>
</feature>
<protein>
    <recommendedName>
        <fullName evidence="9">ATPase, vacuolar ER assembly factor, Vma12</fullName>
    </recommendedName>
</protein>
<evidence type="ECO:0000256" key="6">
    <source>
        <dbReference type="SAM" id="Phobius"/>
    </source>
</evidence>
<dbReference type="PANTHER" id="PTHR31394:SF1">
    <property type="entry name" value="TRANSMEMBRANE PROTEIN 199"/>
    <property type="match status" value="1"/>
</dbReference>
<comment type="subcellular location">
    <subcellularLocation>
        <location evidence="1">Endoplasmic reticulum membrane</location>
        <topology evidence="1">Multi-pass membrane protein</topology>
    </subcellularLocation>
</comment>
<evidence type="ECO:0000256" key="1">
    <source>
        <dbReference type="ARBA" id="ARBA00004477"/>
    </source>
</evidence>
<dbReference type="Pfam" id="PF11712">
    <property type="entry name" value="Vma12"/>
    <property type="match status" value="1"/>
</dbReference>
<dbReference type="GO" id="GO:0005789">
    <property type="term" value="C:endoplasmic reticulum membrane"/>
    <property type="evidence" value="ECO:0007669"/>
    <property type="project" value="UniProtKB-SubCell"/>
</dbReference>
<accession>A0AAF0DNA2</accession>
<evidence type="ECO:0000256" key="3">
    <source>
        <dbReference type="ARBA" id="ARBA00022824"/>
    </source>
</evidence>
<reference evidence="7" key="1">
    <citation type="submission" date="2023-03" db="EMBL/GenBank/DDBJ databases">
        <title>Emydomyces testavorans Genome Sequence.</title>
        <authorList>
            <person name="Hoyer L."/>
        </authorList>
    </citation>
    <scope>NUCLEOTIDE SEQUENCE</scope>
    <source>
        <strain evidence="7">16-2883</strain>
    </source>
</reference>
<evidence type="ECO:0000313" key="7">
    <source>
        <dbReference type="EMBL" id="WEW60516.1"/>
    </source>
</evidence>
<dbReference type="AlphaFoldDB" id="A0AAF0DNA2"/>
<evidence type="ECO:0000256" key="2">
    <source>
        <dbReference type="ARBA" id="ARBA00022692"/>
    </source>
</evidence>
<name>A0AAF0DNA2_9EURO</name>
<dbReference type="InterPro" id="IPR021013">
    <property type="entry name" value="ATPase_Vma12"/>
</dbReference>